<dbReference type="InterPro" id="IPR057566">
    <property type="entry name" value="TPR_TTI1_N"/>
</dbReference>
<reference evidence="2" key="1">
    <citation type="submission" date="2014-12" db="EMBL/GenBank/DDBJ databases">
        <title>Insight into the proteome of Arion vulgaris.</title>
        <authorList>
            <person name="Aradska J."/>
            <person name="Bulat T."/>
            <person name="Smidak R."/>
            <person name="Sarate P."/>
            <person name="Gangsoo J."/>
            <person name="Sialana F."/>
            <person name="Bilban M."/>
            <person name="Lubec G."/>
        </authorList>
    </citation>
    <scope>NUCLEOTIDE SEQUENCE</scope>
    <source>
        <tissue evidence="2">Skin</tissue>
    </source>
</reference>
<dbReference type="Pfam" id="PF24173">
    <property type="entry name" value="TPR_TTI1_N"/>
    <property type="match status" value="1"/>
</dbReference>
<gene>
    <name evidence="2" type="primary">ORF219460</name>
</gene>
<feature type="non-terminal residue" evidence="2">
    <location>
        <position position="107"/>
    </location>
</feature>
<dbReference type="AlphaFoldDB" id="A0A0B7C264"/>
<sequence>FLLSLAKTEKSRSLQILALDCVLVLLQSNTKYGKINEVHLGNMFAFCLPGITMATCKVITGDSKQGHVVLVKALKVWCRIVTLVMSDCLLKKAQDEIAKSQTISSAT</sequence>
<dbReference type="EMBL" id="HACG01051865">
    <property type="protein sequence ID" value="CEK98736.1"/>
    <property type="molecule type" value="Transcribed_RNA"/>
</dbReference>
<dbReference type="PANTHER" id="PTHR18460:SF3">
    <property type="entry name" value="TELO2-INTERACTING PROTEIN 1 HOMOLOG"/>
    <property type="match status" value="1"/>
</dbReference>
<organism evidence="2">
    <name type="scientific">Arion vulgaris</name>
    <dbReference type="NCBI Taxonomy" id="1028688"/>
    <lineage>
        <taxon>Eukaryota</taxon>
        <taxon>Metazoa</taxon>
        <taxon>Spiralia</taxon>
        <taxon>Lophotrochozoa</taxon>
        <taxon>Mollusca</taxon>
        <taxon>Gastropoda</taxon>
        <taxon>Heterobranchia</taxon>
        <taxon>Euthyneura</taxon>
        <taxon>Panpulmonata</taxon>
        <taxon>Eupulmonata</taxon>
        <taxon>Stylommatophora</taxon>
        <taxon>Helicina</taxon>
        <taxon>Arionoidea</taxon>
        <taxon>Arionidae</taxon>
        <taxon>Arion</taxon>
    </lineage>
</organism>
<name>A0A0B7C264_9EUPU</name>
<evidence type="ECO:0000313" key="2">
    <source>
        <dbReference type="EMBL" id="CEK98736.1"/>
    </source>
</evidence>
<evidence type="ECO:0000259" key="1">
    <source>
        <dbReference type="Pfam" id="PF24173"/>
    </source>
</evidence>
<proteinExistence type="predicted"/>
<dbReference type="PANTHER" id="PTHR18460">
    <property type="entry name" value="TEL2 INTERACTING PROTEIN 1 TTI1 FAMILY MEMBER"/>
    <property type="match status" value="1"/>
</dbReference>
<feature type="domain" description="TTI1 N-terminal TPR" evidence="1">
    <location>
        <begin position="2"/>
        <end position="100"/>
    </location>
</feature>
<dbReference type="InterPro" id="IPR052587">
    <property type="entry name" value="TELO2-interacting_protein_1"/>
</dbReference>
<feature type="non-terminal residue" evidence="2">
    <location>
        <position position="1"/>
    </location>
</feature>
<dbReference type="GO" id="GO:0005737">
    <property type="term" value="C:cytoplasm"/>
    <property type="evidence" value="ECO:0007669"/>
    <property type="project" value="TreeGrafter"/>
</dbReference>
<protein>
    <recommendedName>
        <fullName evidence="1">TTI1 N-terminal TPR domain-containing protein</fullName>
    </recommendedName>
</protein>
<accession>A0A0B7C264</accession>